<accession>A0ABR5Y7X2</accession>
<protein>
    <recommendedName>
        <fullName evidence="2">D-alanyl-D-alanine carboxypeptidase-like core domain-containing protein</fullName>
    </recommendedName>
</protein>
<dbReference type="PANTHER" id="PTHR34385:SF1">
    <property type="entry name" value="PEPTIDOGLYCAN L-ALANYL-D-GLUTAMATE ENDOPEPTIDASE CWLK"/>
    <property type="match status" value="1"/>
</dbReference>
<feature type="domain" description="D-alanyl-D-alanine carboxypeptidase-like core" evidence="2">
    <location>
        <begin position="98"/>
        <end position="230"/>
    </location>
</feature>
<keyword evidence="1" id="KW-0732">Signal</keyword>
<dbReference type="EMBL" id="LQQO01000063">
    <property type="protein sequence ID" value="KZE08580.1"/>
    <property type="molecule type" value="Genomic_DNA"/>
</dbReference>
<dbReference type="InterPro" id="IPR058193">
    <property type="entry name" value="VanY/YodJ_core_dom"/>
</dbReference>
<dbReference type="InterPro" id="IPR009045">
    <property type="entry name" value="Zn_M74/Hedgehog-like"/>
</dbReference>
<feature type="chain" id="PRO_5047288071" description="D-alanyl-D-alanine carboxypeptidase-like core domain-containing protein" evidence="1">
    <location>
        <begin position="27"/>
        <end position="259"/>
    </location>
</feature>
<dbReference type="InterPro" id="IPR052179">
    <property type="entry name" value="DD-CPase-like"/>
</dbReference>
<proteinExistence type="predicted"/>
<dbReference type="InterPro" id="IPR003709">
    <property type="entry name" value="VanY-like_core_dom"/>
</dbReference>
<sequence>MRRTALARLLPPLCILASCAPTTAPAPPVPVPTPAPSPVAPPRIVTLPPAGPTGPVELCERGTVQRTADGRLFNHFPYPDMPATALIDAPTTLGGSCKVHPAMADDLARLLAAADADPAIAGTLRAVSCHRSEALQRQTFCGGIGANGSGSFAERAWASAPPGHSEHSTGYVIDFGTSTAPACNAEACFAATPAGRWLRANAARFGFEMSFPAGNRQQVKWEPWHWRWVGTTASAAGAPPARSIFLQARTRFPADPKVD</sequence>
<dbReference type="RefSeq" id="WP_066694421.1">
    <property type="nucleotide sequence ID" value="NZ_LQQO01000063.1"/>
</dbReference>
<gene>
    <name evidence="3" type="ORF">AVT10_08470</name>
</gene>
<dbReference type="Pfam" id="PF02557">
    <property type="entry name" value="VanY"/>
    <property type="match status" value="1"/>
</dbReference>
<evidence type="ECO:0000256" key="1">
    <source>
        <dbReference type="SAM" id="SignalP"/>
    </source>
</evidence>
<evidence type="ECO:0000313" key="4">
    <source>
        <dbReference type="Proteomes" id="UP000076609"/>
    </source>
</evidence>
<dbReference type="PROSITE" id="PS51257">
    <property type="entry name" value="PROKAR_LIPOPROTEIN"/>
    <property type="match status" value="1"/>
</dbReference>
<dbReference type="PANTHER" id="PTHR34385">
    <property type="entry name" value="D-ALANYL-D-ALANINE CARBOXYPEPTIDASE"/>
    <property type="match status" value="1"/>
</dbReference>
<dbReference type="Proteomes" id="UP000076609">
    <property type="component" value="Unassembled WGS sequence"/>
</dbReference>
<keyword evidence="4" id="KW-1185">Reference proteome</keyword>
<evidence type="ECO:0000313" key="3">
    <source>
        <dbReference type="EMBL" id="KZE08580.1"/>
    </source>
</evidence>
<comment type="caution">
    <text evidence="3">The sequence shown here is derived from an EMBL/GenBank/DDBJ whole genome shotgun (WGS) entry which is preliminary data.</text>
</comment>
<dbReference type="CDD" id="cd14852">
    <property type="entry name" value="LD-carboxypeptidase"/>
    <property type="match status" value="1"/>
</dbReference>
<dbReference type="Gene3D" id="3.30.1380.10">
    <property type="match status" value="1"/>
</dbReference>
<feature type="signal peptide" evidence="1">
    <location>
        <begin position="1"/>
        <end position="26"/>
    </location>
</feature>
<organism evidence="3 4">
    <name type="scientific">Sphingomonas hankookensis</name>
    <dbReference type="NCBI Taxonomy" id="563996"/>
    <lineage>
        <taxon>Bacteria</taxon>
        <taxon>Pseudomonadati</taxon>
        <taxon>Pseudomonadota</taxon>
        <taxon>Alphaproteobacteria</taxon>
        <taxon>Sphingomonadales</taxon>
        <taxon>Sphingomonadaceae</taxon>
        <taxon>Sphingomonas</taxon>
    </lineage>
</organism>
<evidence type="ECO:0000259" key="2">
    <source>
        <dbReference type="Pfam" id="PF02557"/>
    </source>
</evidence>
<reference evidence="4" key="1">
    <citation type="submission" date="2016-01" db="EMBL/GenBank/DDBJ databases">
        <title>Draft genome of Chromobacterium sp. F49.</title>
        <authorList>
            <person name="Hong K.W."/>
        </authorList>
    </citation>
    <scope>NUCLEOTIDE SEQUENCE [LARGE SCALE GENOMIC DNA]</scope>
    <source>
        <strain evidence="4">CN3</strain>
    </source>
</reference>
<dbReference type="SUPFAM" id="SSF55166">
    <property type="entry name" value="Hedgehog/DD-peptidase"/>
    <property type="match status" value="1"/>
</dbReference>
<name>A0ABR5Y7X2_9SPHN</name>